<feature type="compositionally biased region" description="Acidic residues" evidence="1">
    <location>
        <begin position="92"/>
        <end position="106"/>
    </location>
</feature>
<feature type="compositionally biased region" description="Low complexity" evidence="1">
    <location>
        <begin position="36"/>
        <end position="50"/>
    </location>
</feature>
<keyword evidence="3" id="KW-1185">Reference proteome</keyword>
<organism evidence="2 3">
    <name type="scientific">Podospora didyma</name>
    <dbReference type="NCBI Taxonomy" id="330526"/>
    <lineage>
        <taxon>Eukaryota</taxon>
        <taxon>Fungi</taxon>
        <taxon>Dikarya</taxon>
        <taxon>Ascomycota</taxon>
        <taxon>Pezizomycotina</taxon>
        <taxon>Sordariomycetes</taxon>
        <taxon>Sordariomycetidae</taxon>
        <taxon>Sordariales</taxon>
        <taxon>Podosporaceae</taxon>
        <taxon>Podospora</taxon>
    </lineage>
</organism>
<evidence type="ECO:0000256" key="1">
    <source>
        <dbReference type="SAM" id="MobiDB-lite"/>
    </source>
</evidence>
<sequence>MPPPPKSALPRPCSNSQMEETTRAGRKAPKPPPPSKAESSSPLSSPASSPETPPGWPSDPDSDPAEDTIVVRGYYDNAGRRYDLSDVPAGLQDEDSASDDDDEDSDDDKKSDDDKDSDEDEKSDDDEESDDKNDGDDKGSGDADNSSDDDDDADAQQNTGNATQVNETECDKADRQDVSKNDAADDTAEKQLPGNKNVNDNGSRQEDSDDEPMADDVSFVSDKKVPVKKPTANENAARQGKTRVADKQVNTSASQAQPHRPYRARWWRSPKKSSRPGSSPDSVSSYDCVQEAAKPLIIKRADHNDKVCPPPTTTPKPNVALGTKKNEGLRIPEQRDLTLAVPILSQHDVHTTPFDVVRKNMTREESFATTFSVAYTDDGFYFAQGSAESAYKAIHVTNTLYRHLHGADAPSLQVFVRPTPRLGDELYSKPPVSAGAAAASVGAGKAKLPTRSVNKRSHGVAFSDGDGSDGAEKDGDGHDHNISSSVVISISSDSE</sequence>
<reference evidence="2" key="2">
    <citation type="submission" date="2023-06" db="EMBL/GenBank/DDBJ databases">
        <authorList>
            <consortium name="Lawrence Berkeley National Laboratory"/>
            <person name="Haridas S."/>
            <person name="Hensen N."/>
            <person name="Bonometti L."/>
            <person name="Westerberg I."/>
            <person name="Brannstrom I.O."/>
            <person name="Guillou S."/>
            <person name="Cros-Aarteil S."/>
            <person name="Calhoun S."/>
            <person name="Kuo A."/>
            <person name="Mondo S."/>
            <person name="Pangilinan J."/>
            <person name="Riley R."/>
            <person name="LaButti K."/>
            <person name="Andreopoulos B."/>
            <person name="Lipzen A."/>
            <person name="Chen C."/>
            <person name="Yanf M."/>
            <person name="Daum C."/>
            <person name="Ng V."/>
            <person name="Clum A."/>
            <person name="Steindorff A."/>
            <person name="Ohm R."/>
            <person name="Martin F."/>
            <person name="Silar P."/>
            <person name="Natvig D."/>
            <person name="Lalanne C."/>
            <person name="Gautier V."/>
            <person name="Ament-velasquez S.L."/>
            <person name="Kruys A."/>
            <person name="Hutchinson M.I."/>
            <person name="Powell A.J."/>
            <person name="Barry K."/>
            <person name="Miller A.N."/>
            <person name="Grigoriev I.V."/>
            <person name="Debuchy R."/>
            <person name="Gladieux P."/>
            <person name="Thoren M.H."/>
            <person name="Johannesson H."/>
        </authorList>
    </citation>
    <scope>NUCLEOTIDE SEQUENCE</scope>
    <source>
        <strain evidence="2">CBS 232.78</strain>
    </source>
</reference>
<feature type="region of interest" description="Disordered" evidence="1">
    <location>
        <begin position="1"/>
        <end position="285"/>
    </location>
</feature>
<feature type="compositionally biased region" description="Polar residues" evidence="1">
    <location>
        <begin position="155"/>
        <end position="167"/>
    </location>
</feature>
<feature type="compositionally biased region" description="Acidic residues" evidence="1">
    <location>
        <begin position="114"/>
        <end position="134"/>
    </location>
</feature>
<feature type="compositionally biased region" description="Low complexity" evidence="1">
    <location>
        <begin position="275"/>
        <end position="285"/>
    </location>
</feature>
<feature type="region of interest" description="Disordered" evidence="1">
    <location>
        <begin position="303"/>
        <end position="323"/>
    </location>
</feature>
<evidence type="ECO:0000313" key="3">
    <source>
        <dbReference type="Proteomes" id="UP001285441"/>
    </source>
</evidence>
<dbReference type="AlphaFoldDB" id="A0AAE0U8W7"/>
<feature type="compositionally biased region" description="Basic and acidic residues" evidence="1">
    <location>
        <begin position="169"/>
        <end position="189"/>
    </location>
</feature>
<gene>
    <name evidence="2" type="ORF">B0H63DRAFT_556217</name>
</gene>
<dbReference type="EMBL" id="JAULSW010000001">
    <property type="protein sequence ID" value="KAK3395137.1"/>
    <property type="molecule type" value="Genomic_DNA"/>
</dbReference>
<feature type="compositionally biased region" description="Basic and acidic residues" evidence="1">
    <location>
        <begin position="470"/>
        <end position="481"/>
    </location>
</feature>
<comment type="caution">
    <text evidence="2">The sequence shown here is derived from an EMBL/GenBank/DDBJ whole genome shotgun (WGS) entry which is preliminary data.</text>
</comment>
<feature type="region of interest" description="Disordered" evidence="1">
    <location>
        <begin position="445"/>
        <end position="495"/>
    </location>
</feature>
<feature type="compositionally biased region" description="Polar residues" evidence="1">
    <location>
        <begin position="248"/>
        <end position="257"/>
    </location>
</feature>
<name>A0AAE0U8W7_9PEZI</name>
<feature type="compositionally biased region" description="Basic residues" evidence="1">
    <location>
        <begin position="260"/>
        <end position="274"/>
    </location>
</feature>
<protein>
    <submittedName>
        <fullName evidence="2">Uncharacterized protein</fullName>
    </submittedName>
</protein>
<feature type="compositionally biased region" description="Acidic residues" evidence="1">
    <location>
        <begin position="145"/>
        <end position="154"/>
    </location>
</feature>
<reference evidence="2" key="1">
    <citation type="journal article" date="2023" name="Mol. Phylogenet. Evol.">
        <title>Genome-scale phylogeny and comparative genomics of the fungal order Sordariales.</title>
        <authorList>
            <person name="Hensen N."/>
            <person name="Bonometti L."/>
            <person name="Westerberg I."/>
            <person name="Brannstrom I.O."/>
            <person name="Guillou S."/>
            <person name="Cros-Aarteil S."/>
            <person name="Calhoun S."/>
            <person name="Haridas S."/>
            <person name="Kuo A."/>
            <person name="Mondo S."/>
            <person name="Pangilinan J."/>
            <person name="Riley R."/>
            <person name="LaButti K."/>
            <person name="Andreopoulos B."/>
            <person name="Lipzen A."/>
            <person name="Chen C."/>
            <person name="Yan M."/>
            <person name="Daum C."/>
            <person name="Ng V."/>
            <person name="Clum A."/>
            <person name="Steindorff A."/>
            <person name="Ohm R.A."/>
            <person name="Martin F."/>
            <person name="Silar P."/>
            <person name="Natvig D.O."/>
            <person name="Lalanne C."/>
            <person name="Gautier V."/>
            <person name="Ament-Velasquez S.L."/>
            <person name="Kruys A."/>
            <person name="Hutchinson M.I."/>
            <person name="Powell A.J."/>
            <person name="Barry K."/>
            <person name="Miller A.N."/>
            <person name="Grigoriev I.V."/>
            <person name="Debuchy R."/>
            <person name="Gladieux P."/>
            <person name="Hiltunen Thoren M."/>
            <person name="Johannesson H."/>
        </authorList>
    </citation>
    <scope>NUCLEOTIDE SEQUENCE</scope>
    <source>
        <strain evidence="2">CBS 232.78</strain>
    </source>
</reference>
<dbReference type="Proteomes" id="UP001285441">
    <property type="component" value="Unassembled WGS sequence"/>
</dbReference>
<accession>A0AAE0U8W7</accession>
<feature type="compositionally biased region" description="Low complexity" evidence="1">
    <location>
        <begin position="482"/>
        <end position="495"/>
    </location>
</feature>
<proteinExistence type="predicted"/>
<evidence type="ECO:0000313" key="2">
    <source>
        <dbReference type="EMBL" id="KAK3395137.1"/>
    </source>
</evidence>